<dbReference type="AlphaFoldDB" id="A0A2W5NYA0"/>
<dbReference type="Proteomes" id="UP000249229">
    <property type="component" value="Unassembled WGS sequence"/>
</dbReference>
<comment type="caution">
    <text evidence="2">The sequence shown here is derived from an EMBL/GenBank/DDBJ whole genome shotgun (WGS) entry which is preliminary data.</text>
</comment>
<evidence type="ECO:0000313" key="2">
    <source>
        <dbReference type="EMBL" id="PZQ58496.1"/>
    </source>
</evidence>
<feature type="signal peptide" evidence="1">
    <location>
        <begin position="1"/>
        <end position="18"/>
    </location>
</feature>
<evidence type="ECO:0008006" key="4">
    <source>
        <dbReference type="Google" id="ProtNLM"/>
    </source>
</evidence>
<feature type="chain" id="PRO_5016002579" description="DUF4398 domain-containing protein" evidence="1">
    <location>
        <begin position="19"/>
        <end position="166"/>
    </location>
</feature>
<evidence type="ECO:0000256" key="1">
    <source>
        <dbReference type="SAM" id="SignalP"/>
    </source>
</evidence>
<organism evidence="2 3">
    <name type="scientific">Sphingomonas taxi</name>
    <dbReference type="NCBI Taxonomy" id="1549858"/>
    <lineage>
        <taxon>Bacteria</taxon>
        <taxon>Pseudomonadati</taxon>
        <taxon>Pseudomonadota</taxon>
        <taxon>Alphaproteobacteria</taxon>
        <taxon>Sphingomonadales</taxon>
        <taxon>Sphingomonadaceae</taxon>
        <taxon>Sphingomonas</taxon>
    </lineage>
</organism>
<dbReference type="EMBL" id="QFQI01000016">
    <property type="protein sequence ID" value="PZQ58496.1"/>
    <property type="molecule type" value="Genomic_DNA"/>
</dbReference>
<reference evidence="2 3" key="1">
    <citation type="submission" date="2017-08" db="EMBL/GenBank/DDBJ databases">
        <title>Infants hospitalized years apart are colonized by the same room-sourced microbial strains.</title>
        <authorList>
            <person name="Brooks B."/>
            <person name="Olm M.R."/>
            <person name="Firek B.A."/>
            <person name="Baker R."/>
            <person name="Thomas B.C."/>
            <person name="Morowitz M.J."/>
            <person name="Banfield J.F."/>
        </authorList>
    </citation>
    <scope>NUCLEOTIDE SEQUENCE [LARGE SCALE GENOMIC DNA]</scope>
    <source>
        <strain evidence="2">S2_005_001_R1_22</strain>
    </source>
</reference>
<name>A0A2W5NYA0_9SPHN</name>
<gene>
    <name evidence="2" type="ORF">DI544_13870</name>
</gene>
<sequence length="166" mass="17121">MMRPFLPLALLPLAAACAADPTVYPSLAPRAVEKLGFDEPAAPPPAPVAADPALDARIAALVQQRADAAQAFERGAARAETLARAARTAKVGSDRWIDAQTAIAELDALRSAHADIVGVLDDLASTRAQALQPDYPALNRALSDARAAATAQTQRIDALAASLPAA</sequence>
<protein>
    <recommendedName>
        <fullName evidence="4">DUF4398 domain-containing protein</fullName>
    </recommendedName>
</protein>
<dbReference type="PROSITE" id="PS51257">
    <property type="entry name" value="PROKAR_LIPOPROTEIN"/>
    <property type="match status" value="1"/>
</dbReference>
<evidence type="ECO:0000313" key="3">
    <source>
        <dbReference type="Proteomes" id="UP000249229"/>
    </source>
</evidence>
<accession>A0A2W5NYA0</accession>
<proteinExistence type="predicted"/>
<keyword evidence="1" id="KW-0732">Signal</keyword>